<keyword evidence="16" id="KW-1185">Reference proteome</keyword>
<keyword evidence="10 12" id="KW-0630">Potassium</keyword>
<comment type="similarity">
    <text evidence="1">Belongs to the carbohydrate kinase pfkB family.</text>
</comment>
<name>A0A0D3KT86_EMIH1</name>
<comment type="pathway">
    <text evidence="12">Carbohydrate metabolism; D-ribose degradation; D-ribose 5-phosphate from beta-D-ribopyranose: step 2/2.</text>
</comment>
<evidence type="ECO:0000256" key="10">
    <source>
        <dbReference type="ARBA" id="ARBA00022958"/>
    </source>
</evidence>
<evidence type="ECO:0000256" key="8">
    <source>
        <dbReference type="ARBA" id="ARBA00022840"/>
    </source>
</evidence>
<dbReference type="PANTHER" id="PTHR10584:SF166">
    <property type="entry name" value="RIBOKINASE"/>
    <property type="match status" value="1"/>
</dbReference>
<dbReference type="PROSITE" id="PS00584">
    <property type="entry name" value="PFKB_KINASES_2"/>
    <property type="match status" value="1"/>
</dbReference>
<dbReference type="Gene3D" id="3.40.1190.20">
    <property type="match status" value="1"/>
</dbReference>
<dbReference type="KEGG" id="ehx:EMIHUDRAFT_77774"/>
<comment type="catalytic activity">
    <reaction evidence="12">
        <text>D-ribose + ATP = D-ribose 5-phosphate + ADP + H(+)</text>
        <dbReference type="Rhea" id="RHEA:13697"/>
        <dbReference type="ChEBI" id="CHEBI:15378"/>
        <dbReference type="ChEBI" id="CHEBI:30616"/>
        <dbReference type="ChEBI" id="CHEBI:47013"/>
        <dbReference type="ChEBI" id="CHEBI:78346"/>
        <dbReference type="ChEBI" id="CHEBI:456216"/>
        <dbReference type="EC" id="2.7.1.15"/>
    </reaction>
</comment>
<dbReference type="PaxDb" id="2903-EOD38971"/>
<comment type="function">
    <text evidence="12">Catalyzes the phosphorylation of ribose at O-5 in a reaction requiring ATP and magnesium. The resulting D-ribose-5-phosphate can then be used either for sythesis of nucleotides, histidine, and tryptophan, or as a component of the pentose phosphate pathway.</text>
</comment>
<dbReference type="GO" id="GO:0046872">
    <property type="term" value="F:metal ion binding"/>
    <property type="evidence" value="ECO:0007669"/>
    <property type="project" value="UniProtKB-KW"/>
</dbReference>
<evidence type="ECO:0000256" key="5">
    <source>
        <dbReference type="ARBA" id="ARBA00022723"/>
    </source>
</evidence>
<dbReference type="HOGENOM" id="CLU_027634_2_3_1"/>
<dbReference type="GeneID" id="17284242"/>
<dbReference type="GO" id="GO:0005634">
    <property type="term" value="C:nucleus"/>
    <property type="evidence" value="ECO:0007669"/>
    <property type="project" value="UniProtKB-SubCell"/>
</dbReference>
<evidence type="ECO:0000256" key="9">
    <source>
        <dbReference type="ARBA" id="ARBA00022842"/>
    </source>
</evidence>
<feature type="active site" description="Proton acceptor" evidence="12">
    <location>
        <position position="267"/>
    </location>
</feature>
<dbReference type="Proteomes" id="UP000013827">
    <property type="component" value="Unassembled WGS sequence"/>
</dbReference>
<evidence type="ECO:0000256" key="1">
    <source>
        <dbReference type="ARBA" id="ARBA00005380"/>
    </source>
</evidence>
<dbReference type="AlphaFoldDB" id="A0A0D3KT86"/>
<feature type="binding site" evidence="12">
    <location>
        <begin position="266"/>
        <end position="267"/>
    </location>
    <ligand>
        <name>ATP</name>
        <dbReference type="ChEBI" id="CHEBI:30616"/>
    </ligand>
</feature>
<keyword evidence="5 12" id="KW-0479">Metal-binding</keyword>
<dbReference type="InterPro" id="IPR002139">
    <property type="entry name" value="Ribo/fructo_kinase"/>
</dbReference>
<reference evidence="16" key="1">
    <citation type="journal article" date="2013" name="Nature">
        <title>Pan genome of the phytoplankton Emiliania underpins its global distribution.</title>
        <authorList>
            <person name="Read B.A."/>
            <person name="Kegel J."/>
            <person name="Klute M.J."/>
            <person name="Kuo A."/>
            <person name="Lefebvre S.C."/>
            <person name="Maumus F."/>
            <person name="Mayer C."/>
            <person name="Miller J."/>
            <person name="Monier A."/>
            <person name="Salamov A."/>
            <person name="Young J."/>
            <person name="Aguilar M."/>
            <person name="Claverie J.M."/>
            <person name="Frickenhaus S."/>
            <person name="Gonzalez K."/>
            <person name="Herman E.K."/>
            <person name="Lin Y.C."/>
            <person name="Napier J."/>
            <person name="Ogata H."/>
            <person name="Sarno A.F."/>
            <person name="Shmutz J."/>
            <person name="Schroeder D."/>
            <person name="de Vargas C."/>
            <person name="Verret F."/>
            <person name="von Dassow P."/>
            <person name="Valentin K."/>
            <person name="Van de Peer Y."/>
            <person name="Wheeler G."/>
            <person name="Dacks J.B."/>
            <person name="Delwiche C.F."/>
            <person name="Dyhrman S.T."/>
            <person name="Glockner G."/>
            <person name="John U."/>
            <person name="Richards T."/>
            <person name="Worden A.Z."/>
            <person name="Zhang X."/>
            <person name="Grigoriev I.V."/>
            <person name="Allen A.E."/>
            <person name="Bidle K."/>
            <person name="Borodovsky M."/>
            <person name="Bowler C."/>
            <person name="Brownlee C."/>
            <person name="Cock J.M."/>
            <person name="Elias M."/>
            <person name="Gladyshev V.N."/>
            <person name="Groth M."/>
            <person name="Guda C."/>
            <person name="Hadaegh A."/>
            <person name="Iglesias-Rodriguez M.D."/>
            <person name="Jenkins J."/>
            <person name="Jones B.M."/>
            <person name="Lawson T."/>
            <person name="Leese F."/>
            <person name="Lindquist E."/>
            <person name="Lobanov A."/>
            <person name="Lomsadze A."/>
            <person name="Malik S.B."/>
            <person name="Marsh M.E."/>
            <person name="Mackinder L."/>
            <person name="Mock T."/>
            <person name="Mueller-Roeber B."/>
            <person name="Pagarete A."/>
            <person name="Parker M."/>
            <person name="Probert I."/>
            <person name="Quesneville H."/>
            <person name="Raines C."/>
            <person name="Rensing S.A."/>
            <person name="Riano-Pachon D.M."/>
            <person name="Richier S."/>
            <person name="Rokitta S."/>
            <person name="Shiraiwa Y."/>
            <person name="Soanes D.M."/>
            <person name="van der Giezen M."/>
            <person name="Wahlund T.M."/>
            <person name="Williams B."/>
            <person name="Wilson W."/>
            <person name="Wolfe G."/>
            <person name="Wurch L.L."/>
        </authorList>
    </citation>
    <scope>NUCLEOTIDE SEQUENCE</scope>
</reference>
<dbReference type="STRING" id="2903.R1FTJ3"/>
<feature type="binding site" evidence="12">
    <location>
        <position position="139"/>
    </location>
    <ligand>
        <name>substrate</name>
    </ligand>
</feature>
<feature type="binding site" evidence="12">
    <location>
        <position position="301"/>
    </location>
    <ligand>
        <name>K(+)</name>
        <dbReference type="ChEBI" id="CHEBI:29103"/>
    </ligand>
</feature>
<evidence type="ECO:0000256" key="2">
    <source>
        <dbReference type="ARBA" id="ARBA00012035"/>
    </source>
</evidence>
<evidence type="ECO:0000256" key="12">
    <source>
        <dbReference type="HAMAP-Rule" id="MF_03215"/>
    </source>
</evidence>
<dbReference type="GO" id="GO:0004747">
    <property type="term" value="F:ribokinase activity"/>
    <property type="evidence" value="ECO:0007669"/>
    <property type="project" value="UniProtKB-UniRule"/>
</dbReference>
<dbReference type="UniPathway" id="UPA00916">
    <property type="reaction ID" value="UER00889"/>
</dbReference>
<evidence type="ECO:0000256" key="13">
    <source>
        <dbReference type="SAM" id="MobiDB-lite"/>
    </source>
</evidence>
<evidence type="ECO:0000256" key="4">
    <source>
        <dbReference type="ARBA" id="ARBA00022679"/>
    </source>
</evidence>
<feature type="binding site" evidence="12">
    <location>
        <begin position="38"/>
        <end position="42"/>
    </location>
    <ligand>
        <name>substrate</name>
    </ligand>
</feature>
<keyword evidence="9 12" id="KW-0460">Magnesium</keyword>
<comment type="similarity">
    <text evidence="12">Belongs to the carbohydrate kinase PfkB family. Ribokinase subfamily.</text>
</comment>
<evidence type="ECO:0000259" key="14">
    <source>
        <dbReference type="Pfam" id="PF00294"/>
    </source>
</evidence>
<evidence type="ECO:0000256" key="6">
    <source>
        <dbReference type="ARBA" id="ARBA00022741"/>
    </source>
</evidence>
<protein>
    <recommendedName>
        <fullName evidence="3 12">Ribokinase</fullName>
        <shortName evidence="12">RK</shortName>
        <ecNumber evidence="2 12">2.7.1.15</ecNumber>
    </recommendedName>
</protein>
<evidence type="ECO:0000313" key="15">
    <source>
        <dbReference type="EnsemblProtists" id="EOD38971"/>
    </source>
</evidence>
<keyword evidence="11 12" id="KW-0119">Carbohydrate metabolism</keyword>
<keyword evidence="12" id="KW-0539">Nucleus</keyword>
<keyword evidence="8 12" id="KW-0067">ATP-binding</keyword>
<dbReference type="Pfam" id="PF00294">
    <property type="entry name" value="PfkB"/>
    <property type="match status" value="1"/>
</dbReference>
<dbReference type="EC" id="2.7.1.15" evidence="2 12"/>
<evidence type="ECO:0000313" key="16">
    <source>
        <dbReference type="Proteomes" id="UP000013827"/>
    </source>
</evidence>
<feature type="binding site" evidence="12">
    <location>
        <position position="303"/>
    </location>
    <ligand>
        <name>K(+)</name>
        <dbReference type="ChEBI" id="CHEBI:29103"/>
    </ligand>
</feature>
<evidence type="ECO:0000256" key="3">
    <source>
        <dbReference type="ARBA" id="ARBA00016943"/>
    </source>
</evidence>
<feature type="region of interest" description="Disordered" evidence="13">
    <location>
        <begin position="322"/>
        <end position="350"/>
    </location>
</feature>
<dbReference type="GO" id="GO:0019303">
    <property type="term" value="P:D-ribose catabolic process"/>
    <property type="evidence" value="ECO:0007669"/>
    <property type="project" value="UniProtKB-UniRule"/>
</dbReference>
<dbReference type="CDD" id="cd01174">
    <property type="entry name" value="ribokinase"/>
    <property type="match status" value="1"/>
</dbReference>
<dbReference type="GO" id="GO:0005829">
    <property type="term" value="C:cytosol"/>
    <property type="evidence" value="ECO:0007669"/>
    <property type="project" value="TreeGrafter"/>
</dbReference>
<dbReference type="HAMAP" id="MF_01987">
    <property type="entry name" value="Ribokinase"/>
    <property type="match status" value="1"/>
</dbReference>
<feature type="binding site" evidence="12">
    <location>
        <begin position="228"/>
        <end position="233"/>
    </location>
    <ligand>
        <name>ATP</name>
        <dbReference type="ChEBI" id="CHEBI:30616"/>
    </ligand>
</feature>
<dbReference type="InterPro" id="IPR011611">
    <property type="entry name" value="PfkB_dom"/>
</dbReference>
<feature type="binding site" evidence="12">
    <location>
        <position position="298"/>
    </location>
    <ligand>
        <name>K(+)</name>
        <dbReference type="ChEBI" id="CHEBI:29103"/>
    </ligand>
</feature>
<dbReference type="InterPro" id="IPR002173">
    <property type="entry name" value="Carboh/pur_kinase_PfkB_CS"/>
</dbReference>
<dbReference type="GO" id="GO:0005524">
    <property type="term" value="F:ATP binding"/>
    <property type="evidence" value="ECO:0007669"/>
    <property type="project" value="UniProtKB-UniRule"/>
</dbReference>
<comment type="activity regulation">
    <text evidence="12">Activated by a monovalent cation that binds near, but not in, the active site. The most likely occupant of the site in vivo is potassium. Ion binding induces a conformational change that may alter substrate affinity.</text>
</comment>
<comment type="caution">
    <text evidence="12">Lacks conserved residue(s) required for the propagation of feature annotation.</text>
</comment>
<dbReference type="RefSeq" id="XP_005791400.1">
    <property type="nucleotide sequence ID" value="XM_005791343.1"/>
</dbReference>
<feature type="binding site" evidence="12">
    <location>
        <begin position="10"/>
        <end position="12"/>
    </location>
    <ligand>
        <name>substrate</name>
    </ligand>
</feature>
<comment type="subcellular location">
    <subcellularLocation>
        <location evidence="12">Cytoplasm</location>
    </subcellularLocation>
    <subcellularLocation>
        <location evidence="12">Nucleus</location>
    </subcellularLocation>
</comment>
<evidence type="ECO:0000256" key="11">
    <source>
        <dbReference type="ARBA" id="ARBA00023277"/>
    </source>
</evidence>
<feature type="binding site" evidence="12">
    <location>
        <position position="185"/>
    </location>
    <ligand>
        <name>ATP</name>
        <dbReference type="ChEBI" id="CHEBI:30616"/>
    </ligand>
</feature>
<organism evidence="15 16">
    <name type="scientific">Emiliania huxleyi (strain CCMP1516)</name>
    <dbReference type="NCBI Taxonomy" id="280463"/>
    <lineage>
        <taxon>Eukaryota</taxon>
        <taxon>Haptista</taxon>
        <taxon>Haptophyta</taxon>
        <taxon>Prymnesiophyceae</taxon>
        <taxon>Isochrysidales</taxon>
        <taxon>Noelaerhabdaceae</taxon>
        <taxon>Emiliania</taxon>
    </lineage>
</organism>
<dbReference type="SUPFAM" id="SSF53613">
    <property type="entry name" value="Ribokinase-like"/>
    <property type="match status" value="1"/>
</dbReference>
<comment type="cofactor">
    <cofactor evidence="12">
        <name>Mg(2+)</name>
        <dbReference type="ChEBI" id="CHEBI:18420"/>
    </cofactor>
    <text evidence="12">Requires a divalent cation, most likely magnesium in vivo, as an electrophilic catalyst to aid phosphoryl group transfer. It is the chelate of the metal and the nucleotide that is the actual substrate.</text>
</comment>
<feature type="binding site" evidence="12">
    <location>
        <position position="263"/>
    </location>
    <ligand>
        <name>K(+)</name>
        <dbReference type="ChEBI" id="CHEBI:29103"/>
    </ligand>
</feature>
<keyword evidence="7 12" id="KW-0418">Kinase</keyword>
<reference evidence="15" key="2">
    <citation type="submission" date="2024-10" db="UniProtKB">
        <authorList>
            <consortium name="EnsemblProtists"/>
        </authorList>
    </citation>
    <scope>IDENTIFICATION</scope>
</reference>
<keyword evidence="6 12" id="KW-0547">Nucleotide-binding</keyword>
<keyword evidence="4 12" id="KW-0808">Transferase</keyword>
<dbReference type="PANTHER" id="PTHR10584">
    <property type="entry name" value="SUGAR KINASE"/>
    <property type="match status" value="1"/>
</dbReference>
<feature type="binding site" evidence="12">
    <location>
        <position position="307"/>
    </location>
    <ligand>
        <name>K(+)</name>
        <dbReference type="ChEBI" id="CHEBI:29103"/>
    </ligand>
</feature>
<dbReference type="eggNOG" id="KOG2855">
    <property type="taxonomic scope" value="Eukaryota"/>
</dbReference>
<dbReference type="InterPro" id="IPR011877">
    <property type="entry name" value="Ribokinase"/>
</dbReference>
<evidence type="ECO:0000256" key="7">
    <source>
        <dbReference type="ARBA" id="ARBA00022777"/>
    </source>
</evidence>
<keyword evidence="12" id="KW-0963">Cytoplasm</keyword>
<proteinExistence type="inferred from homology"/>
<dbReference type="InterPro" id="IPR029056">
    <property type="entry name" value="Ribokinase-like"/>
</dbReference>
<dbReference type="EnsemblProtists" id="EOD38971">
    <property type="protein sequence ID" value="EOD38971"/>
    <property type="gene ID" value="EMIHUDRAFT_77774"/>
</dbReference>
<accession>A0A0D3KT86</accession>
<comment type="subunit">
    <text evidence="12">Homodimer.</text>
</comment>
<feature type="binding site" evidence="12">
    <location>
        <position position="261"/>
    </location>
    <ligand>
        <name>K(+)</name>
        <dbReference type="ChEBI" id="CHEBI:29103"/>
    </ligand>
</feature>
<dbReference type="PRINTS" id="PR00990">
    <property type="entry name" value="RIBOKINASE"/>
</dbReference>
<sequence length="380" mass="38031">MGVVVVGSANVDLVTNAPRFAEPGETLMATQFEQLFGGKGANQAVAASLLGSSVFMVAKLGTDSLGEASIANFHSLGVDTSHVTTTGAAASGVAQITVAASGQNQILIVPGANGELCAADIDAAAPAFAASRVLLTQLEVPVPATLAALKAGRAAGLTTVFNSAPAPTEPLPDELYPLCDVVCPNETETALLTGETALARSMPTDTIEECEAAARAILAKGSGAVVMTLGGRGRRCMLVLPGQPATHVQVPPHLRAESVADTTGAGDGFLGALAHLMASCGKPLAEALPGAVHVASISVQRRGAQSSYPLAAELPPDIFGVEAGDGEPKAAPAPLAKQQTEAAPRRSHHRSRLAAAAGWHAVDTLVTSGMVLGVGTGGAA</sequence>
<feature type="domain" description="Carbohydrate kinase PfkB" evidence="14">
    <location>
        <begin position="3"/>
        <end position="309"/>
    </location>
</feature>
<feature type="binding site" evidence="12">
    <location>
        <position position="267"/>
    </location>
    <ligand>
        <name>substrate</name>
    </ligand>
</feature>